<reference evidence="2 3" key="1">
    <citation type="submission" date="2016-10" db="EMBL/GenBank/DDBJ databases">
        <authorList>
            <person name="de Groot N.N."/>
        </authorList>
    </citation>
    <scope>NUCLEOTIDE SEQUENCE [LARGE SCALE GENOMIC DNA]</scope>
    <source>
        <strain evidence="2 3">Nm22</strain>
    </source>
</reference>
<dbReference type="InterPro" id="IPR014861">
    <property type="entry name" value="CNP1-like_dom"/>
</dbReference>
<dbReference type="EMBL" id="FOCP01000008">
    <property type="protein sequence ID" value="SEN13470.1"/>
    <property type="molecule type" value="Genomic_DNA"/>
</dbReference>
<dbReference type="Proteomes" id="UP000199459">
    <property type="component" value="Unassembled WGS sequence"/>
</dbReference>
<evidence type="ECO:0000313" key="3">
    <source>
        <dbReference type="Proteomes" id="UP000199459"/>
    </source>
</evidence>
<dbReference type="OrthoDB" id="7066954at2"/>
<sequence length="177" mass="20202">MNNPGQPATWTVLAIVLILLVSCAAKKEFKDEFDGEKTWIEQLTQLPAYPDLKNLIEFDAGPTTDYSHAIDPDSILIGQDGVIRYTLVTRSSAGAMNISYEGIRCITNERKLYAIGRDDHTWVEPRLSEWQSLDFVRQFYAQRELSKNLFCPHKQIVSSREEAISVLKKGIHPDIYR</sequence>
<dbReference type="RefSeq" id="WP_090630609.1">
    <property type="nucleotide sequence ID" value="NZ_FOCP01000008.1"/>
</dbReference>
<evidence type="ECO:0000313" key="2">
    <source>
        <dbReference type="EMBL" id="SEN13470.1"/>
    </source>
</evidence>
<protein>
    <submittedName>
        <fullName evidence="2">CNP1-like family protein</fullName>
    </submittedName>
</protein>
<dbReference type="STRING" id="917.SAMN05216326_10362"/>
<gene>
    <name evidence="2" type="ORF">SAMN05216325_10887</name>
</gene>
<proteinExistence type="predicted"/>
<feature type="domain" description="CNP1-like uncharacterised" evidence="1">
    <location>
        <begin position="36"/>
        <end position="168"/>
    </location>
</feature>
<evidence type="ECO:0000259" key="1">
    <source>
        <dbReference type="Pfam" id="PF08750"/>
    </source>
</evidence>
<name>A0A1H8E1Z6_9PROT</name>
<dbReference type="AlphaFoldDB" id="A0A1H8E1Z6"/>
<accession>A0A1H8E1Z6</accession>
<organism evidence="2 3">
    <name type="scientific">Nitrosomonas marina</name>
    <dbReference type="NCBI Taxonomy" id="917"/>
    <lineage>
        <taxon>Bacteria</taxon>
        <taxon>Pseudomonadati</taxon>
        <taxon>Pseudomonadota</taxon>
        <taxon>Betaproteobacteria</taxon>
        <taxon>Nitrosomonadales</taxon>
        <taxon>Nitrosomonadaceae</taxon>
        <taxon>Nitrosomonas</taxon>
    </lineage>
</organism>
<dbReference type="Pfam" id="PF08750">
    <property type="entry name" value="CNP1"/>
    <property type="match status" value="1"/>
</dbReference>